<gene>
    <name evidence="2" type="ORF">LCGC14_1854070</name>
</gene>
<proteinExistence type="predicted"/>
<evidence type="ECO:0000313" key="2">
    <source>
        <dbReference type="EMBL" id="KKL95488.1"/>
    </source>
</evidence>
<reference evidence="2" key="1">
    <citation type="journal article" date="2015" name="Nature">
        <title>Complex archaea that bridge the gap between prokaryotes and eukaryotes.</title>
        <authorList>
            <person name="Spang A."/>
            <person name="Saw J.H."/>
            <person name="Jorgensen S.L."/>
            <person name="Zaremba-Niedzwiedzka K."/>
            <person name="Martijn J."/>
            <person name="Lind A.E."/>
            <person name="van Eijk R."/>
            <person name="Schleper C."/>
            <person name="Guy L."/>
            <person name="Ettema T.J."/>
        </authorList>
    </citation>
    <scope>NUCLEOTIDE SEQUENCE</scope>
</reference>
<feature type="non-terminal residue" evidence="2">
    <location>
        <position position="410"/>
    </location>
</feature>
<organism evidence="2">
    <name type="scientific">marine sediment metagenome</name>
    <dbReference type="NCBI Taxonomy" id="412755"/>
    <lineage>
        <taxon>unclassified sequences</taxon>
        <taxon>metagenomes</taxon>
        <taxon>ecological metagenomes</taxon>
    </lineage>
</organism>
<keyword evidence="1" id="KW-0175">Coiled coil</keyword>
<accession>A0A0F9G9X9</accession>
<feature type="coiled-coil region" evidence="1">
    <location>
        <begin position="337"/>
        <end position="371"/>
    </location>
</feature>
<name>A0A0F9G9X9_9ZZZZ</name>
<sequence>MMLKVSRNLFCFELYRFSNIPITNKDKQSLRLKSSRFSFQTVIDEDLLKKIESKLKELYNDTRVVNLYLIDFYYGKSFLYFAIEFESVLFKNDSTISAYPYQYTDEGYNNLKMLFEGMDELNCVSYFMTDIFMNHSVETFIEQAIIEEFKKEKIEYLHNQTIKLNLHPFLIEISSQYSLDYRKLIKAGLKSFFDNNFPRFSEKLPINVLKFNFDFILEKEEGKFSNVHCKEILNHISFQIGIFYSNFVIPHNQFKNQLALYDNYIKGYNQKTLQKLEDYLKDLKTKFYDYTPQFFIWEIDEIIYKYNEDNELKLDLQQEYLFIDNILKYTKTVFIDFENLKEELKDMITKINFLKLQRGDSLEKAERLQKEEIFSFFEIASEDDFTQLFFGPLARAMGFENVKIKGHKIR</sequence>
<dbReference type="EMBL" id="LAZR01018664">
    <property type="protein sequence ID" value="KKL95488.1"/>
    <property type="molecule type" value="Genomic_DNA"/>
</dbReference>
<evidence type="ECO:0000256" key="1">
    <source>
        <dbReference type="SAM" id="Coils"/>
    </source>
</evidence>
<protein>
    <submittedName>
        <fullName evidence="2">Uncharacterized protein</fullName>
    </submittedName>
</protein>
<comment type="caution">
    <text evidence="2">The sequence shown here is derived from an EMBL/GenBank/DDBJ whole genome shotgun (WGS) entry which is preliminary data.</text>
</comment>
<dbReference type="AlphaFoldDB" id="A0A0F9G9X9"/>